<dbReference type="HOGENOM" id="CLU_045011_13_0_1"/>
<dbReference type="OrthoDB" id="40579at2759"/>
<evidence type="ECO:0000313" key="2">
    <source>
        <dbReference type="Proteomes" id="UP000007801"/>
    </source>
</evidence>
<dbReference type="InterPro" id="IPR006439">
    <property type="entry name" value="HAD-SF_hydro_IA"/>
</dbReference>
<proteinExistence type="predicted"/>
<dbReference type="AlphaFoldDB" id="B3MNC0"/>
<dbReference type="PANTHER" id="PTHR18901">
    <property type="entry name" value="2-DEOXYGLUCOSE-6-PHOSPHATE PHOSPHATASE 2"/>
    <property type="match status" value="1"/>
</dbReference>
<sequence>MYKNPLSKLSDMSDNEHEDSRGSRHCFFQPVTHCIFELDGLLIDSERLRTESVQKILDTYGHTYSFDIKLRCMGKPESDLADVVVSSFNLPIGRTEFENQHELQCRGNLGKINLMPGVERLLKHLHASNVPMAIGSNSSRDSFRIKTRRHSRLFDAVFHHVVLSGSDGEVKKAKPAPDVFLAAASRFEDPPEPAKCLVFESSLPGMEAALAAGMQVVLVPDPLVSVRMSAAATLRLRSLKDFKPQYFGFPALSSCSRRIRNLRGKITYPPRMFAVLYLISIFSVFV</sequence>
<dbReference type="Gene3D" id="1.10.150.240">
    <property type="entry name" value="Putative phosphatase, domain 2"/>
    <property type="match status" value="1"/>
</dbReference>
<accession>B3MNC0</accession>
<dbReference type="SMR" id="B3MNC0"/>
<dbReference type="InParanoid" id="B3MNC0"/>
<organism evidence="1 2">
    <name type="scientific">Drosophila ananassae</name>
    <name type="common">Fruit fly</name>
    <dbReference type="NCBI Taxonomy" id="7217"/>
    <lineage>
        <taxon>Eukaryota</taxon>
        <taxon>Metazoa</taxon>
        <taxon>Ecdysozoa</taxon>
        <taxon>Arthropoda</taxon>
        <taxon>Hexapoda</taxon>
        <taxon>Insecta</taxon>
        <taxon>Pterygota</taxon>
        <taxon>Neoptera</taxon>
        <taxon>Endopterygota</taxon>
        <taxon>Diptera</taxon>
        <taxon>Brachycera</taxon>
        <taxon>Muscomorpha</taxon>
        <taxon>Ephydroidea</taxon>
        <taxon>Drosophilidae</taxon>
        <taxon>Drosophila</taxon>
        <taxon>Sophophora</taxon>
    </lineage>
</organism>
<dbReference type="InterPro" id="IPR041492">
    <property type="entry name" value="HAD_2"/>
</dbReference>
<reference evidence="1 2" key="1">
    <citation type="journal article" date="2007" name="Nature">
        <title>Evolution of genes and genomes on the Drosophila phylogeny.</title>
        <authorList>
            <consortium name="Drosophila 12 Genomes Consortium"/>
            <person name="Clark A.G."/>
            <person name="Eisen M.B."/>
            <person name="Smith D.R."/>
            <person name="Bergman C.M."/>
            <person name="Oliver B."/>
            <person name="Markow T.A."/>
            <person name="Kaufman T.C."/>
            <person name="Kellis M."/>
            <person name="Gelbart W."/>
            <person name="Iyer V.N."/>
            <person name="Pollard D.A."/>
            <person name="Sackton T.B."/>
            <person name="Larracuente A.M."/>
            <person name="Singh N.D."/>
            <person name="Abad J.P."/>
            <person name="Abt D.N."/>
            <person name="Adryan B."/>
            <person name="Aguade M."/>
            <person name="Akashi H."/>
            <person name="Anderson W.W."/>
            <person name="Aquadro C.F."/>
            <person name="Ardell D.H."/>
            <person name="Arguello R."/>
            <person name="Artieri C.G."/>
            <person name="Barbash D.A."/>
            <person name="Barker D."/>
            <person name="Barsanti P."/>
            <person name="Batterham P."/>
            <person name="Batzoglou S."/>
            <person name="Begun D."/>
            <person name="Bhutkar A."/>
            <person name="Blanco E."/>
            <person name="Bosak S.A."/>
            <person name="Bradley R.K."/>
            <person name="Brand A.D."/>
            <person name="Brent M.R."/>
            <person name="Brooks A.N."/>
            <person name="Brown R.H."/>
            <person name="Butlin R.K."/>
            <person name="Caggese C."/>
            <person name="Calvi B.R."/>
            <person name="Bernardo de Carvalho A."/>
            <person name="Caspi A."/>
            <person name="Castrezana S."/>
            <person name="Celniker S.E."/>
            <person name="Chang J.L."/>
            <person name="Chapple C."/>
            <person name="Chatterji S."/>
            <person name="Chinwalla A."/>
            <person name="Civetta A."/>
            <person name="Clifton S.W."/>
            <person name="Comeron J.M."/>
            <person name="Costello J.C."/>
            <person name="Coyne J.A."/>
            <person name="Daub J."/>
            <person name="David R.G."/>
            <person name="Delcher A.L."/>
            <person name="Delehaunty K."/>
            <person name="Do C.B."/>
            <person name="Ebling H."/>
            <person name="Edwards K."/>
            <person name="Eickbush T."/>
            <person name="Evans J.D."/>
            <person name="Filipski A."/>
            <person name="Findeiss S."/>
            <person name="Freyhult E."/>
            <person name="Fulton L."/>
            <person name="Fulton R."/>
            <person name="Garcia A.C."/>
            <person name="Gardiner A."/>
            <person name="Garfield D.A."/>
            <person name="Garvin B.E."/>
            <person name="Gibson G."/>
            <person name="Gilbert D."/>
            <person name="Gnerre S."/>
            <person name="Godfrey J."/>
            <person name="Good R."/>
            <person name="Gotea V."/>
            <person name="Gravely B."/>
            <person name="Greenberg A.J."/>
            <person name="Griffiths-Jones S."/>
            <person name="Gross S."/>
            <person name="Guigo R."/>
            <person name="Gustafson E.A."/>
            <person name="Haerty W."/>
            <person name="Hahn M.W."/>
            <person name="Halligan D.L."/>
            <person name="Halpern A.L."/>
            <person name="Halter G.M."/>
            <person name="Han M.V."/>
            <person name="Heger A."/>
            <person name="Hillier L."/>
            <person name="Hinrichs A.S."/>
            <person name="Holmes I."/>
            <person name="Hoskins R.A."/>
            <person name="Hubisz M.J."/>
            <person name="Hultmark D."/>
            <person name="Huntley M.A."/>
            <person name="Jaffe D.B."/>
            <person name="Jagadeeshan S."/>
            <person name="Jeck W.R."/>
            <person name="Johnson J."/>
            <person name="Jones C.D."/>
            <person name="Jordan W.C."/>
            <person name="Karpen G.H."/>
            <person name="Kataoka E."/>
            <person name="Keightley P.D."/>
            <person name="Kheradpour P."/>
            <person name="Kirkness E.F."/>
            <person name="Koerich L.B."/>
            <person name="Kristiansen K."/>
            <person name="Kudrna D."/>
            <person name="Kulathinal R.J."/>
            <person name="Kumar S."/>
            <person name="Kwok R."/>
            <person name="Lander E."/>
            <person name="Langley C.H."/>
            <person name="Lapoint R."/>
            <person name="Lazzaro B.P."/>
            <person name="Lee S.J."/>
            <person name="Levesque L."/>
            <person name="Li R."/>
            <person name="Lin C.F."/>
            <person name="Lin M.F."/>
            <person name="Lindblad-Toh K."/>
            <person name="Llopart A."/>
            <person name="Long M."/>
            <person name="Low L."/>
            <person name="Lozovsky E."/>
            <person name="Lu J."/>
            <person name="Luo M."/>
            <person name="Machado C.A."/>
            <person name="Makalowski W."/>
            <person name="Marzo M."/>
            <person name="Matsuda M."/>
            <person name="Matzkin L."/>
            <person name="McAllister B."/>
            <person name="McBride C.S."/>
            <person name="McKernan B."/>
            <person name="McKernan K."/>
            <person name="Mendez-Lago M."/>
            <person name="Minx P."/>
            <person name="Mollenhauer M.U."/>
            <person name="Montooth K."/>
            <person name="Mount S.M."/>
            <person name="Mu X."/>
            <person name="Myers E."/>
            <person name="Negre B."/>
            <person name="Newfeld S."/>
            <person name="Nielsen R."/>
            <person name="Noor M.A."/>
            <person name="O'Grady P."/>
            <person name="Pachter L."/>
            <person name="Papaceit M."/>
            <person name="Parisi M.J."/>
            <person name="Parisi M."/>
            <person name="Parts L."/>
            <person name="Pedersen J.S."/>
            <person name="Pesole G."/>
            <person name="Phillippy A.M."/>
            <person name="Ponting C.P."/>
            <person name="Pop M."/>
            <person name="Porcelli D."/>
            <person name="Powell J.R."/>
            <person name="Prohaska S."/>
            <person name="Pruitt K."/>
            <person name="Puig M."/>
            <person name="Quesneville H."/>
            <person name="Ram K.R."/>
            <person name="Rand D."/>
            <person name="Rasmussen M.D."/>
            <person name="Reed L.K."/>
            <person name="Reenan R."/>
            <person name="Reily A."/>
            <person name="Remington K.A."/>
            <person name="Rieger T.T."/>
            <person name="Ritchie M.G."/>
            <person name="Robin C."/>
            <person name="Rogers Y.H."/>
            <person name="Rohde C."/>
            <person name="Rozas J."/>
            <person name="Rubenfield M.J."/>
            <person name="Ruiz A."/>
            <person name="Russo S."/>
            <person name="Salzberg S.L."/>
            <person name="Sanchez-Gracia A."/>
            <person name="Saranga D.J."/>
            <person name="Sato H."/>
            <person name="Schaeffer S.W."/>
            <person name="Schatz M.C."/>
            <person name="Schlenke T."/>
            <person name="Schwartz R."/>
            <person name="Segarra C."/>
            <person name="Singh R.S."/>
            <person name="Sirot L."/>
            <person name="Sirota M."/>
            <person name="Sisneros N.B."/>
            <person name="Smith C.D."/>
            <person name="Smith T.F."/>
            <person name="Spieth J."/>
            <person name="Stage D.E."/>
            <person name="Stark A."/>
            <person name="Stephan W."/>
            <person name="Strausberg R.L."/>
            <person name="Strempel S."/>
            <person name="Sturgill D."/>
            <person name="Sutton G."/>
            <person name="Sutton G.G."/>
            <person name="Tao W."/>
            <person name="Teichmann S."/>
            <person name="Tobari Y.N."/>
            <person name="Tomimura Y."/>
            <person name="Tsolas J.M."/>
            <person name="Valente V.L."/>
            <person name="Venter E."/>
            <person name="Venter J.C."/>
            <person name="Vicario S."/>
            <person name="Vieira F.G."/>
            <person name="Vilella A.J."/>
            <person name="Villasante A."/>
            <person name="Walenz B."/>
            <person name="Wang J."/>
            <person name="Wasserman M."/>
            <person name="Watts T."/>
            <person name="Wilson D."/>
            <person name="Wilson R.K."/>
            <person name="Wing R.A."/>
            <person name="Wolfner M.F."/>
            <person name="Wong A."/>
            <person name="Wong G.K."/>
            <person name="Wu C.I."/>
            <person name="Wu G."/>
            <person name="Yamamoto D."/>
            <person name="Yang H.P."/>
            <person name="Yang S.P."/>
            <person name="Yorke J.A."/>
            <person name="Yoshida K."/>
            <person name="Zdobnov E."/>
            <person name="Zhang P."/>
            <person name="Zhang Y."/>
            <person name="Zimin A.V."/>
            <person name="Baldwin J."/>
            <person name="Abdouelleil A."/>
            <person name="Abdulkadir J."/>
            <person name="Abebe A."/>
            <person name="Abera B."/>
            <person name="Abreu J."/>
            <person name="Acer S.C."/>
            <person name="Aftuck L."/>
            <person name="Alexander A."/>
            <person name="An P."/>
            <person name="Anderson E."/>
            <person name="Anderson S."/>
            <person name="Arachi H."/>
            <person name="Azer M."/>
            <person name="Bachantsang P."/>
            <person name="Barry A."/>
            <person name="Bayul T."/>
            <person name="Berlin A."/>
            <person name="Bessette D."/>
            <person name="Bloom T."/>
            <person name="Blye J."/>
            <person name="Boguslavskiy L."/>
            <person name="Bonnet C."/>
            <person name="Boukhgalter B."/>
            <person name="Bourzgui I."/>
            <person name="Brown A."/>
            <person name="Cahill P."/>
            <person name="Channer S."/>
            <person name="Cheshatsang Y."/>
            <person name="Chuda L."/>
            <person name="Citroen M."/>
            <person name="Collymore A."/>
            <person name="Cooke P."/>
            <person name="Costello M."/>
            <person name="D'Aco K."/>
            <person name="Daza R."/>
            <person name="De Haan G."/>
            <person name="DeGray S."/>
            <person name="DeMaso C."/>
            <person name="Dhargay N."/>
            <person name="Dooley K."/>
            <person name="Dooley E."/>
            <person name="Doricent M."/>
            <person name="Dorje P."/>
            <person name="Dorjee K."/>
            <person name="Dupes A."/>
            <person name="Elong R."/>
            <person name="Falk J."/>
            <person name="Farina A."/>
            <person name="Faro S."/>
            <person name="Ferguson D."/>
            <person name="Fisher S."/>
            <person name="Foley C.D."/>
            <person name="Franke A."/>
            <person name="Friedrich D."/>
            <person name="Gadbois L."/>
            <person name="Gearin G."/>
            <person name="Gearin C.R."/>
            <person name="Giannoukos G."/>
            <person name="Goode T."/>
            <person name="Graham J."/>
            <person name="Grandbois E."/>
            <person name="Grewal S."/>
            <person name="Gyaltsen K."/>
            <person name="Hafez N."/>
            <person name="Hagos B."/>
            <person name="Hall J."/>
            <person name="Henson C."/>
            <person name="Hollinger A."/>
            <person name="Honan T."/>
            <person name="Huard M.D."/>
            <person name="Hughes L."/>
            <person name="Hurhula B."/>
            <person name="Husby M.E."/>
            <person name="Kamat A."/>
            <person name="Kanga B."/>
            <person name="Kashin S."/>
            <person name="Khazanovich D."/>
            <person name="Kisner P."/>
            <person name="Lance K."/>
            <person name="Lara M."/>
            <person name="Lee W."/>
            <person name="Lennon N."/>
            <person name="Letendre F."/>
            <person name="LeVine R."/>
            <person name="Lipovsky A."/>
            <person name="Liu X."/>
            <person name="Liu J."/>
            <person name="Liu S."/>
            <person name="Lokyitsang T."/>
            <person name="Lokyitsang Y."/>
            <person name="Lubonja R."/>
            <person name="Lui A."/>
            <person name="MacDonald P."/>
            <person name="Magnisalis V."/>
            <person name="Maru K."/>
            <person name="Matthews C."/>
            <person name="McCusker W."/>
            <person name="McDonough S."/>
            <person name="Mehta T."/>
            <person name="Meldrim J."/>
            <person name="Meneus L."/>
            <person name="Mihai O."/>
            <person name="Mihalev A."/>
            <person name="Mihova T."/>
            <person name="Mittelman R."/>
            <person name="Mlenga V."/>
            <person name="Montmayeur A."/>
            <person name="Mulrain L."/>
            <person name="Navidi A."/>
            <person name="Naylor J."/>
            <person name="Negash T."/>
            <person name="Nguyen T."/>
            <person name="Nguyen N."/>
            <person name="Nicol R."/>
            <person name="Norbu C."/>
            <person name="Norbu N."/>
            <person name="Novod N."/>
            <person name="O'Neill B."/>
            <person name="Osman S."/>
            <person name="Markiewicz E."/>
            <person name="Oyono O.L."/>
            <person name="Patti C."/>
            <person name="Phunkhang P."/>
            <person name="Pierre F."/>
            <person name="Priest M."/>
            <person name="Raghuraman S."/>
            <person name="Rege F."/>
            <person name="Reyes R."/>
            <person name="Rise C."/>
            <person name="Rogov P."/>
            <person name="Ross K."/>
            <person name="Ryan E."/>
            <person name="Settipalli S."/>
            <person name="Shea T."/>
            <person name="Sherpa N."/>
            <person name="Shi L."/>
            <person name="Shih D."/>
            <person name="Sparrow T."/>
            <person name="Spaulding J."/>
            <person name="Stalker J."/>
            <person name="Stange-Thomann N."/>
            <person name="Stavropoulos S."/>
            <person name="Stone C."/>
            <person name="Strader C."/>
            <person name="Tesfaye S."/>
            <person name="Thomson T."/>
            <person name="Thoulutsang Y."/>
            <person name="Thoulutsang D."/>
            <person name="Topham K."/>
            <person name="Topping I."/>
            <person name="Tsamla T."/>
            <person name="Vassiliev H."/>
            <person name="Vo A."/>
            <person name="Wangchuk T."/>
            <person name="Wangdi T."/>
            <person name="Weiand M."/>
            <person name="Wilkinson J."/>
            <person name="Wilson A."/>
            <person name="Yadav S."/>
            <person name="Young G."/>
            <person name="Yu Q."/>
            <person name="Zembek L."/>
            <person name="Zhong D."/>
            <person name="Zimmer A."/>
            <person name="Zwirko Z."/>
            <person name="Jaffe D.B."/>
            <person name="Alvarez P."/>
            <person name="Brockman W."/>
            <person name="Butler J."/>
            <person name="Chin C."/>
            <person name="Gnerre S."/>
            <person name="Grabherr M."/>
            <person name="Kleber M."/>
            <person name="Mauceli E."/>
            <person name="MacCallum I."/>
        </authorList>
    </citation>
    <scope>NUCLEOTIDE SEQUENCE [LARGE SCALE GENOMIC DNA]</scope>
    <source>
        <strain evidence="2">Tucson 14024-0371.13</strain>
    </source>
</reference>
<keyword evidence="1" id="KW-0378">Hydrolase</keyword>
<dbReference type="GO" id="GO:0016791">
    <property type="term" value="F:phosphatase activity"/>
    <property type="evidence" value="ECO:0007669"/>
    <property type="project" value="TreeGrafter"/>
</dbReference>
<dbReference type="STRING" id="7217.B3MNC0"/>
<dbReference type="NCBIfam" id="TIGR01509">
    <property type="entry name" value="HAD-SF-IA-v3"/>
    <property type="match status" value="1"/>
</dbReference>
<dbReference type="SUPFAM" id="SSF56784">
    <property type="entry name" value="HAD-like"/>
    <property type="match status" value="1"/>
</dbReference>
<dbReference type="Pfam" id="PF13419">
    <property type="entry name" value="HAD_2"/>
    <property type="match status" value="1"/>
</dbReference>
<keyword evidence="2" id="KW-1185">Reference proteome</keyword>
<dbReference type="Gene3D" id="3.40.50.1000">
    <property type="entry name" value="HAD superfamily/HAD-like"/>
    <property type="match status" value="1"/>
</dbReference>
<evidence type="ECO:0000313" key="1">
    <source>
        <dbReference type="EMBL" id="EDV31077.2"/>
    </source>
</evidence>
<dbReference type="InterPro" id="IPR023214">
    <property type="entry name" value="HAD_sf"/>
</dbReference>
<dbReference type="Proteomes" id="UP000007801">
    <property type="component" value="Unassembled WGS sequence"/>
</dbReference>
<dbReference type="InterPro" id="IPR023198">
    <property type="entry name" value="PGP-like_dom2"/>
</dbReference>
<dbReference type="eggNOG" id="KOG2914">
    <property type="taxonomic scope" value="Eukaryota"/>
</dbReference>
<gene>
    <name evidence="1" type="primary">Dana\GF19687</name>
    <name evidence="1" type="synonym">dana_GLEANR_22092</name>
    <name evidence="1" type="ORF">GF19687</name>
</gene>
<dbReference type="PANTHER" id="PTHR18901:SF38">
    <property type="entry name" value="PSEUDOURIDINE-5'-PHOSPHATASE"/>
    <property type="match status" value="1"/>
</dbReference>
<name>B3MNC0_DROAN</name>
<dbReference type="FunFam" id="3.40.50.1000:FF:000055">
    <property type="entry name" value="Haloacid dehalogenase-like hydrolase family protein"/>
    <property type="match status" value="1"/>
</dbReference>
<dbReference type="EMBL" id="CH902620">
    <property type="protein sequence ID" value="EDV31077.2"/>
    <property type="molecule type" value="Genomic_DNA"/>
</dbReference>
<dbReference type="InterPro" id="IPR036412">
    <property type="entry name" value="HAD-like_sf"/>
</dbReference>
<dbReference type="FunCoup" id="B3MNC0">
    <property type="interactions" value="1"/>
</dbReference>
<protein>
    <submittedName>
        <fullName evidence="1">Uncharacterized protein</fullName>
    </submittedName>
</protein>